<reference evidence="2" key="1">
    <citation type="journal article" date="2019" name="Int. J. Syst. Evol. Microbiol.">
        <title>The Global Catalogue of Microorganisms (GCM) 10K type strain sequencing project: providing services to taxonomists for standard genome sequencing and annotation.</title>
        <authorList>
            <consortium name="The Broad Institute Genomics Platform"/>
            <consortium name="The Broad Institute Genome Sequencing Center for Infectious Disease"/>
            <person name="Wu L."/>
            <person name="Ma J."/>
        </authorList>
    </citation>
    <scope>NUCLEOTIDE SEQUENCE [LARGE SCALE GENOMIC DNA]</scope>
    <source>
        <strain evidence="2">JCM 15395</strain>
    </source>
</reference>
<accession>A0ABP3QNQ7</accession>
<evidence type="ECO:0000313" key="2">
    <source>
        <dbReference type="Proteomes" id="UP001500866"/>
    </source>
</evidence>
<keyword evidence="2" id="KW-1185">Reference proteome</keyword>
<proteinExistence type="predicted"/>
<dbReference type="EMBL" id="BAAADS010000006">
    <property type="protein sequence ID" value="GAA0594470.1"/>
    <property type="molecule type" value="Genomic_DNA"/>
</dbReference>
<organism evidence="1 2">
    <name type="scientific">Virgibacillus siamensis</name>
    <dbReference type="NCBI Taxonomy" id="480071"/>
    <lineage>
        <taxon>Bacteria</taxon>
        <taxon>Bacillati</taxon>
        <taxon>Bacillota</taxon>
        <taxon>Bacilli</taxon>
        <taxon>Bacillales</taxon>
        <taxon>Bacillaceae</taxon>
        <taxon>Virgibacillus</taxon>
    </lineage>
</organism>
<dbReference type="SUPFAM" id="SSF56059">
    <property type="entry name" value="Glutathione synthetase ATP-binding domain-like"/>
    <property type="match status" value="1"/>
</dbReference>
<name>A0ABP3QNQ7_9BACI</name>
<sequence>MQRRIELKRKRQNKEEKITGTFDRKLDNWLLDVSKVLQYLELEKYGIRTPRTVAAVGKDEMLQAAEKFNGKKFITKHNRAGKGLGVQLFNSMDALNSYIKGDSFEESVDGITLLQGYIESPV</sequence>
<gene>
    <name evidence="1" type="ORF">GCM10009001_08230</name>
</gene>
<dbReference type="Proteomes" id="UP001500866">
    <property type="component" value="Unassembled WGS sequence"/>
</dbReference>
<protein>
    <submittedName>
        <fullName evidence="1">Uncharacterized protein</fullName>
    </submittedName>
</protein>
<evidence type="ECO:0000313" key="1">
    <source>
        <dbReference type="EMBL" id="GAA0594470.1"/>
    </source>
</evidence>
<comment type="caution">
    <text evidence="1">The sequence shown here is derived from an EMBL/GenBank/DDBJ whole genome shotgun (WGS) entry which is preliminary data.</text>
</comment>